<dbReference type="PANTHER" id="PTHR18842:SF2">
    <property type="entry name" value="INTERLEUKIN-1 RECEPTOR-ASSOCIATED KINASE 1-BINDING PROTEIN 1"/>
    <property type="match status" value="1"/>
</dbReference>
<keyword evidence="6" id="KW-0805">Transcription regulation</keyword>
<reference evidence="13" key="3">
    <citation type="submission" date="2025-08" db="UniProtKB">
        <authorList>
            <consortium name="RefSeq"/>
        </authorList>
    </citation>
    <scope>IDENTIFICATION</scope>
    <source>
        <strain evidence="13">17A/GY</strain>
        <tissue evidence="13">Liver</tissue>
    </source>
</reference>
<sequence>MRPLDPTCTDTLGLLSAAADGSLLVSSGSLAPHFPHPSLHPVSSRHPLRRAKQRRAGAGRRSSPASQHCYGNAAAPAMSLQPAPPSRVFMELVPWANLGRENNPIPTLETQPVGSRSHAAKAHPGAREVHVSGAAEVSASPDRAQVIVRVSSTKEAAAEAKKSVSRRLDYITQSLQQQGLQTENVTVTKDIRRVENAYHMEAEVCITFTEFGKMQNICNFLVEKLDSSVVISPPEFYHTQGSIENLRRQACLVAVENAWRKAQEVCDLVGQTLGKPLLIKEEETKELEGQFDDQQVSRIPGSLTVQQKIKSATIHASSKVFITFEVKGKEKKKKHL</sequence>
<dbReference type="FunFam" id="3.30.70.2970:FF:000002">
    <property type="entry name" value="interleukin-1 receptor-associated kinase 1-binding protein 1"/>
    <property type="match status" value="1"/>
</dbReference>
<keyword evidence="7" id="KW-0804">Transcription</keyword>
<keyword evidence="13" id="KW-0418">Kinase</keyword>
<evidence type="ECO:0000256" key="3">
    <source>
        <dbReference type="ARBA" id="ARBA00005509"/>
    </source>
</evidence>
<keyword evidence="12" id="KW-1185">Reference proteome</keyword>
<dbReference type="Pfam" id="PF04402">
    <property type="entry name" value="SIMPL"/>
    <property type="match status" value="1"/>
</dbReference>
<protein>
    <recommendedName>
        <fullName evidence="10">Interleukin-1 receptor-associated kinase 1-binding protein 1</fullName>
    </recommendedName>
</protein>
<dbReference type="GO" id="GO:0043123">
    <property type="term" value="P:positive regulation of canonical NF-kappaB signal transduction"/>
    <property type="evidence" value="ECO:0007669"/>
    <property type="project" value="InterPro"/>
</dbReference>
<reference evidence="12" key="2">
    <citation type="journal article" date="2020" name="Biotechnol. Bioeng.">
        <title>Chromosome-scale scaffolds for the Chinese hamster reference genome assembly to facilitate the study of the CHO epigenome.</title>
        <authorList>
            <person name="Hilliard W."/>
            <person name="MacDonald M."/>
            <person name="Lee K.H."/>
        </authorList>
    </citation>
    <scope>NUCLEOTIDE SEQUENCE [LARGE SCALE GENOMIC DNA]</scope>
    <source>
        <strain evidence="12">17A/GY</strain>
    </source>
</reference>
<dbReference type="GO" id="GO:0005634">
    <property type="term" value="C:nucleus"/>
    <property type="evidence" value="ECO:0007669"/>
    <property type="project" value="UniProtKB-SubCell"/>
</dbReference>
<dbReference type="GO" id="GO:0016301">
    <property type="term" value="F:kinase activity"/>
    <property type="evidence" value="ECO:0007669"/>
    <property type="project" value="UniProtKB-KW"/>
</dbReference>
<dbReference type="OrthoDB" id="6365554at2759"/>
<name>A0A9J7JFD6_CRIGR</name>
<dbReference type="InterPro" id="IPR030312">
    <property type="entry name" value="IRAK1BP1"/>
</dbReference>
<organism evidence="12 13">
    <name type="scientific">Cricetulus griseus</name>
    <name type="common">Chinese hamster</name>
    <name type="synonym">Cricetulus barabensis griseus</name>
    <dbReference type="NCBI Taxonomy" id="10029"/>
    <lineage>
        <taxon>Eukaryota</taxon>
        <taxon>Metazoa</taxon>
        <taxon>Chordata</taxon>
        <taxon>Craniata</taxon>
        <taxon>Vertebrata</taxon>
        <taxon>Euteleostomi</taxon>
        <taxon>Mammalia</taxon>
        <taxon>Eutheria</taxon>
        <taxon>Euarchontoglires</taxon>
        <taxon>Glires</taxon>
        <taxon>Rodentia</taxon>
        <taxon>Myomorpha</taxon>
        <taxon>Muroidea</taxon>
        <taxon>Cricetidae</taxon>
        <taxon>Cricetinae</taxon>
        <taxon>Cricetulus</taxon>
    </lineage>
</organism>
<keyword evidence="8" id="KW-0539">Nucleus</keyword>
<dbReference type="Gene3D" id="3.30.70.2970">
    <property type="entry name" value="Protein of unknown function (DUF541), domain 2"/>
    <property type="match status" value="1"/>
</dbReference>
<gene>
    <name evidence="13" type="primary">Irak1bp1</name>
</gene>
<evidence type="ECO:0000256" key="6">
    <source>
        <dbReference type="ARBA" id="ARBA00023015"/>
    </source>
</evidence>
<evidence type="ECO:0000256" key="4">
    <source>
        <dbReference type="ARBA" id="ARBA00022490"/>
    </source>
</evidence>
<proteinExistence type="inferred from homology"/>
<dbReference type="AlphaFoldDB" id="A0A9J7JFD6"/>
<dbReference type="GO" id="GO:0005737">
    <property type="term" value="C:cytoplasm"/>
    <property type="evidence" value="ECO:0007669"/>
    <property type="project" value="UniProtKB-SubCell"/>
</dbReference>
<keyword evidence="5" id="KW-0597">Phosphoprotein</keyword>
<dbReference type="InterPro" id="IPR007497">
    <property type="entry name" value="SIMPL/DUF541"/>
</dbReference>
<keyword evidence="13" id="KW-0675">Receptor</keyword>
<dbReference type="FunFam" id="3.30.110.170:FF:000002">
    <property type="entry name" value="Interleukin-1 receptor-associated kinase 1-binding protein 1"/>
    <property type="match status" value="1"/>
</dbReference>
<comment type="subcellular location">
    <subcellularLocation>
        <location evidence="2">Cytoplasm</location>
    </subcellularLocation>
    <subcellularLocation>
        <location evidence="1">Nucleus</location>
    </subcellularLocation>
</comment>
<feature type="compositionally biased region" description="Basic residues" evidence="11">
    <location>
        <begin position="46"/>
        <end position="58"/>
    </location>
</feature>
<keyword evidence="4" id="KW-0963">Cytoplasm</keyword>
<evidence type="ECO:0000313" key="12">
    <source>
        <dbReference type="Proteomes" id="UP001108280"/>
    </source>
</evidence>
<dbReference type="PANTHER" id="PTHR18842">
    <property type="entry name" value="INTERLEUKIN-1 RECEPTOR-ASSOCIATED KINASE 1-BINDING PROTEIN 1"/>
    <property type="match status" value="1"/>
</dbReference>
<reference evidence="12" key="1">
    <citation type="journal article" date="2018" name="Biotechnol. Bioeng.">
        <title>A reference genome of the Chinese hamster based on a hybrid assembly strategy.</title>
        <authorList>
            <person name="Rupp O."/>
            <person name="MacDonald M.L."/>
            <person name="Li S."/>
            <person name="Dhiman H."/>
            <person name="Polson S."/>
            <person name="Griep S."/>
            <person name="Heffner K."/>
            <person name="Hernandez I."/>
            <person name="Brinkrolf K."/>
            <person name="Jadhav V."/>
            <person name="Samoudi M."/>
            <person name="Hao H."/>
            <person name="Kingham B."/>
            <person name="Goesmann A."/>
            <person name="Betenbaugh M.J."/>
            <person name="Lewis N.E."/>
            <person name="Borth N."/>
            <person name="Lee K.H."/>
        </authorList>
    </citation>
    <scope>NUCLEOTIDE SEQUENCE [LARGE SCALE GENOMIC DNA]</scope>
    <source>
        <strain evidence="12">17A/GY</strain>
    </source>
</reference>
<evidence type="ECO:0000256" key="11">
    <source>
        <dbReference type="SAM" id="MobiDB-lite"/>
    </source>
</evidence>
<dbReference type="GO" id="GO:0006955">
    <property type="term" value="P:immune response"/>
    <property type="evidence" value="ECO:0007669"/>
    <property type="project" value="InterPro"/>
</dbReference>
<comment type="function">
    <text evidence="9">Component of the IRAK1-dependent TNFRSF1A signaling pathway that leads to NF-kappa-B activation and is required for cell survival. Acts by enhancing RELA transcriptional activity.</text>
</comment>
<evidence type="ECO:0000256" key="8">
    <source>
        <dbReference type="ARBA" id="ARBA00023242"/>
    </source>
</evidence>
<dbReference type="KEGG" id="cge:100758003"/>
<dbReference type="GeneID" id="100758003"/>
<dbReference type="CTD" id="134728"/>
<evidence type="ECO:0000256" key="9">
    <source>
        <dbReference type="ARBA" id="ARBA00054541"/>
    </source>
</evidence>
<comment type="similarity">
    <text evidence="3">Belongs to the IRAK1BP1 family.</text>
</comment>
<keyword evidence="13" id="KW-0808">Transferase</keyword>
<evidence type="ECO:0000256" key="1">
    <source>
        <dbReference type="ARBA" id="ARBA00004123"/>
    </source>
</evidence>
<evidence type="ECO:0000256" key="5">
    <source>
        <dbReference type="ARBA" id="ARBA00022553"/>
    </source>
</evidence>
<evidence type="ECO:0000313" key="13">
    <source>
        <dbReference type="RefSeq" id="XP_027266853.1"/>
    </source>
</evidence>
<evidence type="ECO:0000256" key="7">
    <source>
        <dbReference type="ARBA" id="ARBA00023163"/>
    </source>
</evidence>
<dbReference type="RefSeq" id="XP_003506754.2">
    <property type="nucleotide sequence ID" value="XM_003506706.3"/>
</dbReference>
<feature type="region of interest" description="Disordered" evidence="11">
    <location>
        <begin position="35"/>
        <end position="69"/>
    </location>
</feature>
<evidence type="ECO:0000256" key="10">
    <source>
        <dbReference type="ARBA" id="ARBA00070058"/>
    </source>
</evidence>
<accession>A0A9J7JFD6</accession>
<evidence type="ECO:0000256" key="2">
    <source>
        <dbReference type="ARBA" id="ARBA00004496"/>
    </source>
</evidence>
<dbReference type="RefSeq" id="XP_027266853.1">
    <property type="nucleotide sequence ID" value="XM_027411052.2"/>
</dbReference>
<dbReference type="Proteomes" id="UP001108280">
    <property type="component" value="Chromosome 4"/>
</dbReference>
<dbReference type="Gene3D" id="3.30.110.170">
    <property type="entry name" value="Protein of unknown function (DUF541), domain 1"/>
    <property type="match status" value="1"/>
</dbReference>